<dbReference type="InterPro" id="IPR006659">
    <property type="entry name" value="Arsenate_reductase"/>
</dbReference>
<evidence type="ECO:0000313" key="9">
    <source>
        <dbReference type="Proteomes" id="UP000194546"/>
    </source>
</evidence>
<feature type="domain" description="N-acetyltransferase" evidence="7">
    <location>
        <begin position="132"/>
        <end position="274"/>
    </location>
</feature>
<dbReference type="EC" id="1.20.4.1" evidence="4"/>
<evidence type="ECO:0000256" key="5">
    <source>
        <dbReference type="ARBA" id="ARBA00039879"/>
    </source>
</evidence>
<name>A0A242M420_CABSO</name>
<dbReference type="Pfam" id="PF03960">
    <property type="entry name" value="ArsC"/>
    <property type="match status" value="1"/>
</dbReference>
<keyword evidence="2" id="KW-0059">Arsenical resistance</keyword>
<reference evidence="8 9" key="1">
    <citation type="submission" date="2017-03" db="EMBL/GenBank/DDBJ databases">
        <title>Genome analysis of strain PAMC 26510.</title>
        <authorList>
            <person name="Oh H.-M."/>
            <person name="Yang J.-A."/>
        </authorList>
    </citation>
    <scope>NUCLEOTIDE SEQUENCE [LARGE SCALE GENOMIC DNA]</scope>
    <source>
        <strain evidence="8 9">PAMC 26510</strain>
    </source>
</reference>
<dbReference type="InterPro" id="IPR000182">
    <property type="entry name" value="GNAT_dom"/>
</dbReference>
<dbReference type="PROSITE" id="PS51186">
    <property type="entry name" value="GNAT"/>
    <property type="match status" value="1"/>
</dbReference>
<evidence type="ECO:0000256" key="2">
    <source>
        <dbReference type="ARBA" id="ARBA00022849"/>
    </source>
</evidence>
<dbReference type="PANTHER" id="PTHR30041:SF5">
    <property type="entry name" value="ARSENATE REDUCTASE-RELATED"/>
    <property type="match status" value="1"/>
</dbReference>
<evidence type="ECO:0000256" key="3">
    <source>
        <dbReference type="ARBA" id="ARBA00023002"/>
    </source>
</evidence>
<evidence type="ECO:0000313" key="8">
    <source>
        <dbReference type="EMBL" id="OTP65935.1"/>
    </source>
</evidence>
<dbReference type="Proteomes" id="UP000194546">
    <property type="component" value="Unassembled WGS sequence"/>
</dbReference>
<dbReference type="PROSITE" id="PS51353">
    <property type="entry name" value="ARSC"/>
    <property type="match status" value="1"/>
</dbReference>
<dbReference type="GO" id="GO:0016747">
    <property type="term" value="F:acyltransferase activity, transferring groups other than amino-acyl groups"/>
    <property type="evidence" value="ECO:0007669"/>
    <property type="project" value="InterPro"/>
</dbReference>
<dbReference type="InterPro" id="IPR006660">
    <property type="entry name" value="Arsenate_reductase-like"/>
</dbReference>
<organism evidence="8 9">
    <name type="scientific">Caballeronia sordidicola</name>
    <name type="common">Burkholderia sordidicola</name>
    <dbReference type="NCBI Taxonomy" id="196367"/>
    <lineage>
        <taxon>Bacteria</taxon>
        <taxon>Pseudomonadati</taxon>
        <taxon>Pseudomonadota</taxon>
        <taxon>Betaproteobacteria</taxon>
        <taxon>Burkholderiales</taxon>
        <taxon>Burkholderiaceae</taxon>
        <taxon>Caballeronia</taxon>
    </lineage>
</organism>
<evidence type="ECO:0000256" key="1">
    <source>
        <dbReference type="ARBA" id="ARBA00007198"/>
    </source>
</evidence>
<dbReference type="EMBL" id="NBTY01000212">
    <property type="protein sequence ID" value="OTP65935.1"/>
    <property type="molecule type" value="Genomic_DNA"/>
</dbReference>
<accession>A0A242M420</accession>
<dbReference type="PANTHER" id="PTHR30041">
    <property type="entry name" value="ARSENATE REDUCTASE"/>
    <property type="match status" value="1"/>
</dbReference>
<keyword evidence="3" id="KW-0560">Oxidoreductase</keyword>
<dbReference type="Gene3D" id="3.40.630.30">
    <property type="match status" value="1"/>
</dbReference>
<dbReference type="NCBIfam" id="NF040501">
    <property type="entry name" value="resist_ArsN2"/>
    <property type="match status" value="1"/>
</dbReference>
<dbReference type="InterPro" id="IPR016181">
    <property type="entry name" value="Acyl_CoA_acyltransferase"/>
</dbReference>
<evidence type="ECO:0000259" key="7">
    <source>
        <dbReference type="PROSITE" id="PS51186"/>
    </source>
</evidence>
<dbReference type="GO" id="GO:0008794">
    <property type="term" value="F:arsenate reductase (glutaredoxin) activity"/>
    <property type="evidence" value="ECO:0007669"/>
    <property type="project" value="UniProtKB-EC"/>
</dbReference>
<dbReference type="RefSeq" id="WP_086384016.1">
    <property type="nucleotide sequence ID" value="NZ_NBTY01000212.1"/>
</dbReference>
<dbReference type="AlphaFoldDB" id="A0A242M420"/>
<evidence type="ECO:0000256" key="4">
    <source>
        <dbReference type="ARBA" id="ARBA00038969"/>
    </source>
</evidence>
<gene>
    <name evidence="8" type="ORF">PAMC26510_37505</name>
</gene>
<dbReference type="GO" id="GO:0046685">
    <property type="term" value="P:response to arsenic-containing substance"/>
    <property type="evidence" value="ECO:0007669"/>
    <property type="project" value="UniProtKB-KW"/>
</dbReference>
<dbReference type="CDD" id="cd03034">
    <property type="entry name" value="ArsC_ArsC"/>
    <property type="match status" value="1"/>
</dbReference>
<dbReference type="CDD" id="cd04301">
    <property type="entry name" value="NAT_SF"/>
    <property type="match status" value="1"/>
</dbReference>
<dbReference type="NCBIfam" id="TIGR00014">
    <property type="entry name" value="arsC"/>
    <property type="match status" value="1"/>
</dbReference>
<dbReference type="InterPro" id="IPR036249">
    <property type="entry name" value="Thioredoxin-like_sf"/>
</dbReference>
<sequence length="275" mass="29693">MSVTIYHNPDCGTSRNVLALLREAGEDPHVIEYLKTPPERATLERIIADTGMALRDVLRIKGTPYKELGLGNPALSDAQLIDAILAHPILMNRPIVVTPRGTRLCRPSDSVVGLLDRVPGHEILKEDGVPFIVARAIAGNDTGLAEALWDADLPCSDLKEPDRNFFAFSTLGGSHVGYGGFEQFGGDVLLRSVVVETPHRGKGIGRNLIALILRQAFDRGARTAWLLTTNTTALYEKAGFKPVARDAAPTSILATRQATDLCPATAILLSRTITL</sequence>
<dbReference type="SUPFAM" id="SSF55729">
    <property type="entry name" value="Acyl-CoA N-acyltransferases (Nat)"/>
    <property type="match status" value="1"/>
</dbReference>
<dbReference type="Gene3D" id="3.40.30.10">
    <property type="entry name" value="Glutaredoxin"/>
    <property type="match status" value="1"/>
</dbReference>
<dbReference type="Pfam" id="PF00583">
    <property type="entry name" value="Acetyltransf_1"/>
    <property type="match status" value="1"/>
</dbReference>
<dbReference type="SUPFAM" id="SSF52833">
    <property type="entry name" value="Thioredoxin-like"/>
    <property type="match status" value="1"/>
</dbReference>
<proteinExistence type="inferred from homology"/>
<evidence type="ECO:0000256" key="6">
    <source>
        <dbReference type="PROSITE-ProRule" id="PRU01282"/>
    </source>
</evidence>
<comment type="caution">
    <text evidence="8">The sequence shown here is derived from an EMBL/GenBank/DDBJ whole genome shotgun (WGS) entry which is preliminary data.</text>
</comment>
<protein>
    <recommendedName>
        <fullName evidence="5">Arsenate reductase</fullName>
        <ecNumber evidence="4">1.20.4.1</ecNumber>
    </recommendedName>
</protein>
<comment type="similarity">
    <text evidence="1 6">Belongs to the ArsC family.</text>
</comment>